<evidence type="ECO:0000256" key="1">
    <source>
        <dbReference type="ARBA" id="ARBA00004141"/>
    </source>
</evidence>
<dbReference type="GO" id="GO:0004671">
    <property type="term" value="F:protein C-terminal S-isoprenylcysteine carboxyl O-methyltransferase activity"/>
    <property type="evidence" value="ECO:0007669"/>
    <property type="project" value="UniProtKB-EC"/>
</dbReference>
<dbReference type="EC" id="2.1.1.100" evidence="5"/>
<dbReference type="Gene3D" id="1.20.120.1630">
    <property type="match status" value="1"/>
</dbReference>
<reference evidence="6 7" key="1">
    <citation type="submission" date="2018-08" db="EMBL/GenBank/DDBJ databases">
        <title>Genome and evolution of the arbuscular mycorrhizal fungus Diversispora epigaea (formerly Glomus versiforme) and its bacterial endosymbionts.</title>
        <authorList>
            <person name="Sun X."/>
            <person name="Fei Z."/>
            <person name="Harrison M."/>
        </authorList>
    </citation>
    <scope>NUCLEOTIDE SEQUENCE [LARGE SCALE GENOMIC DNA]</scope>
    <source>
        <strain evidence="6 7">IT104</strain>
    </source>
</reference>
<evidence type="ECO:0000256" key="3">
    <source>
        <dbReference type="ARBA" id="ARBA00022989"/>
    </source>
</evidence>
<keyword evidence="7" id="KW-1185">Reference proteome</keyword>
<comment type="catalytic activity">
    <reaction evidence="5">
        <text>[protein]-C-terminal S-[(2E,6E)-farnesyl]-L-cysteine + S-adenosyl-L-methionine = [protein]-C-terminal S-[(2E,6E)-farnesyl]-L-cysteine methyl ester + S-adenosyl-L-homocysteine</text>
        <dbReference type="Rhea" id="RHEA:21672"/>
        <dbReference type="Rhea" id="RHEA-COMP:12125"/>
        <dbReference type="Rhea" id="RHEA-COMP:12126"/>
        <dbReference type="ChEBI" id="CHEBI:57856"/>
        <dbReference type="ChEBI" id="CHEBI:59789"/>
        <dbReference type="ChEBI" id="CHEBI:90510"/>
        <dbReference type="ChEBI" id="CHEBI:90511"/>
        <dbReference type="EC" id="2.1.1.100"/>
    </reaction>
</comment>
<proteinExistence type="inferred from homology"/>
<keyword evidence="5" id="KW-0949">S-adenosyl-L-methionine</keyword>
<feature type="transmembrane region" description="Helical" evidence="5">
    <location>
        <begin position="89"/>
        <end position="108"/>
    </location>
</feature>
<protein>
    <recommendedName>
        <fullName evidence="5">Protein-S-isoprenylcysteine O-methyltransferase</fullName>
        <ecNumber evidence="5">2.1.1.100</ecNumber>
    </recommendedName>
</protein>
<keyword evidence="4 5" id="KW-0472">Membrane</keyword>
<evidence type="ECO:0000256" key="4">
    <source>
        <dbReference type="ARBA" id="ARBA00023136"/>
    </source>
</evidence>
<evidence type="ECO:0000313" key="6">
    <source>
        <dbReference type="EMBL" id="RHZ89197.1"/>
    </source>
</evidence>
<keyword evidence="5" id="KW-0489">Methyltransferase</keyword>
<keyword evidence="3 5" id="KW-1133">Transmembrane helix</keyword>
<comment type="caution">
    <text evidence="5">Lacks conserved residue(s) required for the propagation of feature annotation.</text>
</comment>
<keyword evidence="2 5" id="KW-0812">Transmembrane</keyword>
<comment type="similarity">
    <text evidence="5">Belongs to the class VI-like SAM-binding methyltransferase superfamily. Isoprenylcysteine carboxyl methyltransferase family.</text>
</comment>
<gene>
    <name evidence="6" type="ORF">Glove_18g41</name>
</gene>
<dbReference type="PANTHER" id="PTHR12714">
    <property type="entry name" value="PROTEIN-S ISOPRENYLCYSTEINE O-METHYLTRANSFERASE"/>
    <property type="match status" value="1"/>
</dbReference>
<accession>A0A397JNH1</accession>
<keyword evidence="5" id="KW-0808">Transferase</keyword>
<dbReference type="EMBL" id="PQFF01000016">
    <property type="protein sequence ID" value="RHZ89197.1"/>
    <property type="molecule type" value="Genomic_DNA"/>
</dbReference>
<dbReference type="AlphaFoldDB" id="A0A397JNH1"/>
<evidence type="ECO:0000256" key="5">
    <source>
        <dbReference type="RuleBase" id="RU362022"/>
    </source>
</evidence>
<name>A0A397JNH1_9GLOM</name>
<dbReference type="STRING" id="1348612.A0A397JNH1"/>
<organism evidence="6 7">
    <name type="scientific">Diversispora epigaea</name>
    <dbReference type="NCBI Taxonomy" id="1348612"/>
    <lineage>
        <taxon>Eukaryota</taxon>
        <taxon>Fungi</taxon>
        <taxon>Fungi incertae sedis</taxon>
        <taxon>Mucoromycota</taxon>
        <taxon>Glomeromycotina</taxon>
        <taxon>Glomeromycetes</taxon>
        <taxon>Diversisporales</taxon>
        <taxon>Diversisporaceae</taxon>
        <taxon>Diversispora</taxon>
    </lineage>
</organism>
<evidence type="ECO:0000313" key="7">
    <source>
        <dbReference type="Proteomes" id="UP000266861"/>
    </source>
</evidence>
<evidence type="ECO:0000256" key="2">
    <source>
        <dbReference type="ARBA" id="ARBA00022692"/>
    </source>
</evidence>
<sequence>MISKFISVTILFYYLEKVSSPPNQKTTFQDAYKREGIIGVFFLFLLVKIGRLHLLMAYGFYVYQMYQQEYSGNPKYTSNDLPRLSEWDSAYIVLVITETIGIALRLWCFKTLEEFFTFDLRIKKDHKLITHGPYRYLIHPSYTALLFLWPHITYFASQFAPFVKLYESSLPPIAYSILSYSISKCNLLSIEFIIFMTLLVLSTLHRIKLEEAMLKNHFGKEWVEYVKTRWRLIPYLI</sequence>
<dbReference type="Pfam" id="PF04140">
    <property type="entry name" value="ICMT"/>
    <property type="match status" value="1"/>
</dbReference>
<dbReference type="OrthoDB" id="422086at2759"/>
<dbReference type="GO" id="GO:0005789">
    <property type="term" value="C:endoplasmic reticulum membrane"/>
    <property type="evidence" value="ECO:0007669"/>
    <property type="project" value="UniProtKB-SubCell"/>
</dbReference>
<comment type="subcellular location">
    <subcellularLocation>
        <location evidence="5">Endoplasmic reticulum membrane</location>
        <topology evidence="5">Multi-pass membrane protein</topology>
    </subcellularLocation>
    <subcellularLocation>
        <location evidence="1">Membrane</location>
        <topology evidence="1">Multi-pass membrane protein</topology>
    </subcellularLocation>
</comment>
<feature type="transmembrane region" description="Helical" evidence="5">
    <location>
        <begin position="177"/>
        <end position="201"/>
    </location>
</feature>
<comment type="caution">
    <text evidence="6">The sequence shown here is derived from an EMBL/GenBank/DDBJ whole genome shotgun (WGS) entry which is preliminary data.</text>
</comment>
<dbReference type="PANTHER" id="PTHR12714:SF9">
    <property type="entry name" value="PROTEIN-S-ISOPRENYLCYSTEINE O-METHYLTRANSFERASE"/>
    <property type="match status" value="1"/>
</dbReference>
<dbReference type="Proteomes" id="UP000266861">
    <property type="component" value="Unassembled WGS sequence"/>
</dbReference>
<dbReference type="GO" id="GO:0032259">
    <property type="term" value="P:methylation"/>
    <property type="evidence" value="ECO:0007669"/>
    <property type="project" value="UniProtKB-KW"/>
</dbReference>
<keyword evidence="5" id="KW-0256">Endoplasmic reticulum</keyword>
<dbReference type="InterPro" id="IPR007269">
    <property type="entry name" value="ICMT_MeTrfase"/>
</dbReference>
<feature type="transmembrane region" description="Helical" evidence="5">
    <location>
        <begin position="37"/>
        <end position="61"/>
    </location>
</feature>